<dbReference type="Proteomes" id="UP000037822">
    <property type="component" value="Unassembled WGS sequence"/>
</dbReference>
<keyword evidence="10" id="KW-1185">Reference proteome</keyword>
<evidence type="ECO:0000256" key="6">
    <source>
        <dbReference type="ARBA" id="ARBA00023163"/>
    </source>
</evidence>
<dbReference type="GO" id="GO:2000143">
    <property type="term" value="P:negative regulation of DNA-templated transcription initiation"/>
    <property type="evidence" value="ECO:0007669"/>
    <property type="project" value="TreeGrafter"/>
</dbReference>
<accession>A0A0N0MAR2</accession>
<dbReference type="InterPro" id="IPR038619">
    <property type="entry name" value="MraZ_sf"/>
</dbReference>
<dbReference type="InterPro" id="IPR035644">
    <property type="entry name" value="MraZ_C"/>
</dbReference>
<evidence type="ECO:0000256" key="3">
    <source>
        <dbReference type="ARBA" id="ARBA00022737"/>
    </source>
</evidence>
<feature type="domain" description="SpoVT-AbrB" evidence="8">
    <location>
        <begin position="8"/>
        <end position="55"/>
    </location>
</feature>
<evidence type="ECO:0000313" key="10">
    <source>
        <dbReference type="Proteomes" id="UP000037822"/>
    </source>
</evidence>
<dbReference type="InterPro" id="IPR035642">
    <property type="entry name" value="MraZ_N"/>
</dbReference>
<gene>
    <name evidence="7" type="primary">mraZ</name>
    <name evidence="9" type="ORF">AE618_19470</name>
</gene>
<protein>
    <recommendedName>
        <fullName evidence="1 7">Transcriptional regulator MraZ</fullName>
    </recommendedName>
</protein>
<dbReference type="SUPFAM" id="SSF89447">
    <property type="entry name" value="AbrB/MazE/MraZ-like"/>
    <property type="match status" value="1"/>
</dbReference>
<name>A0A0N0MAR2_9HYPH</name>
<dbReference type="PANTHER" id="PTHR34701">
    <property type="entry name" value="TRANSCRIPTIONAL REGULATOR MRAZ"/>
    <property type="match status" value="1"/>
</dbReference>
<keyword evidence="6 7" id="KW-0804">Transcription</keyword>
<evidence type="ECO:0000256" key="1">
    <source>
        <dbReference type="ARBA" id="ARBA00013860"/>
    </source>
</evidence>
<dbReference type="Pfam" id="PF02381">
    <property type="entry name" value="MraZ"/>
    <property type="match status" value="1"/>
</dbReference>
<dbReference type="RefSeq" id="WP_054210733.1">
    <property type="nucleotide sequence ID" value="NZ_LGSZ01000052.1"/>
</dbReference>
<dbReference type="InterPro" id="IPR037914">
    <property type="entry name" value="SpoVT-AbrB_sf"/>
</dbReference>
<dbReference type="InterPro" id="IPR020603">
    <property type="entry name" value="MraZ_dom"/>
</dbReference>
<dbReference type="GO" id="GO:0051301">
    <property type="term" value="P:cell division"/>
    <property type="evidence" value="ECO:0007669"/>
    <property type="project" value="UniProtKB-KW"/>
</dbReference>
<keyword evidence="9" id="KW-0132">Cell division</keyword>
<reference evidence="9 10" key="1">
    <citation type="submission" date="2015-07" db="EMBL/GenBank/DDBJ databases">
        <title>Whole genome sequencing of Bosea vaviloviae isolated from cave pool.</title>
        <authorList>
            <person name="Tan N.E.H."/>
            <person name="Lee Y.P."/>
            <person name="Gan H.M."/>
            <person name="Barton H."/>
            <person name="Savka M.A."/>
        </authorList>
    </citation>
    <scope>NUCLEOTIDE SEQUENCE [LARGE SCALE GENOMIC DNA]</scope>
    <source>
        <strain evidence="9 10">SD260</strain>
    </source>
</reference>
<dbReference type="GO" id="GO:0005737">
    <property type="term" value="C:cytoplasm"/>
    <property type="evidence" value="ECO:0007669"/>
    <property type="project" value="UniProtKB-UniRule"/>
</dbReference>
<comment type="caution">
    <text evidence="9">The sequence shown here is derived from an EMBL/GenBank/DDBJ whole genome shotgun (WGS) entry which is preliminary data.</text>
</comment>
<comment type="subunit">
    <text evidence="7">Forms oligomers.</text>
</comment>
<evidence type="ECO:0000256" key="7">
    <source>
        <dbReference type="HAMAP-Rule" id="MF_01008"/>
    </source>
</evidence>
<keyword evidence="2 7" id="KW-0963">Cytoplasm</keyword>
<dbReference type="GO" id="GO:0003700">
    <property type="term" value="F:DNA-binding transcription factor activity"/>
    <property type="evidence" value="ECO:0007669"/>
    <property type="project" value="UniProtKB-UniRule"/>
</dbReference>
<dbReference type="CDD" id="cd16321">
    <property type="entry name" value="MraZ_C"/>
    <property type="match status" value="1"/>
</dbReference>
<evidence type="ECO:0000313" key="9">
    <source>
        <dbReference type="EMBL" id="KPH78975.1"/>
    </source>
</evidence>
<dbReference type="AlphaFoldDB" id="A0A0N0MAR2"/>
<evidence type="ECO:0000256" key="5">
    <source>
        <dbReference type="ARBA" id="ARBA00023125"/>
    </source>
</evidence>
<evidence type="ECO:0000259" key="8">
    <source>
        <dbReference type="PROSITE" id="PS51740"/>
    </source>
</evidence>
<comment type="subcellular location">
    <subcellularLocation>
        <location evidence="7">Cytoplasm</location>
        <location evidence="7">Nucleoid</location>
    </subcellularLocation>
</comment>
<dbReference type="InterPro" id="IPR007159">
    <property type="entry name" value="SpoVT-AbrB_dom"/>
</dbReference>
<dbReference type="PROSITE" id="PS51740">
    <property type="entry name" value="SPOVT_ABRB"/>
    <property type="match status" value="2"/>
</dbReference>
<keyword evidence="5 7" id="KW-0238">DNA-binding</keyword>
<dbReference type="GO" id="GO:0000976">
    <property type="term" value="F:transcription cis-regulatory region binding"/>
    <property type="evidence" value="ECO:0007669"/>
    <property type="project" value="TreeGrafter"/>
</dbReference>
<dbReference type="InterPro" id="IPR003444">
    <property type="entry name" value="MraZ"/>
</dbReference>
<feature type="domain" description="SpoVT-AbrB" evidence="8">
    <location>
        <begin position="84"/>
        <end position="127"/>
    </location>
</feature>
<keyword evidence="9" id="KW-0131">Cell cycle</keyword>
<dbReference type="GO" id="GO:0009295">
    <property type="term" value="C:nucleoid"/>
    <property type="evidence" value="ECO:0007669"/>
    <property type="project" value="UniProtKB-SubCell"/>
</dbReference>
<dbReference type="PATRIC" id="fig|1526658.3.peg.458"/>
<comment type="similarity">
    <text evidence="7">Belongs to the MraZ family.</text>
</comment>
<dbReference type="PANTHER" id="PTHR34701:SF1">
    <property type="entry name" value="TRANSCRIPTIONAL REGULATOR MRAZ"/>
    <property type="match status" value="1"/>
</dbReference>
<dbReference type="HAMAP" id="MF_01008">
    <property type="entry name" value="MraZ"/>
    <property type="match status" value="1"/>
</dbReference>
<keyword evidence="4 7" id="KW-0805">Transcription regulation</keyword>
<organism evidence="9 10">
    <name type="scientific">Bosea vaviloviae</name>
    <dbReference type="NCBI Taxonomy" id="1526658"/>
    <lineage>
        <taxon>Bacteria</taxon>
        <taxon>Pseudomonadati</taxon>
        <taxon>Pseudomonadota</taxon>
        <taxon>Alphaproteobacteria</taxon>
        <taxon>Hyphomicrobiales</taxon>
        <taxon>Boseaceae</taxon>
        <taxon>Bosea</taxon>
    </lineage>
</organism>
<dbReference type="Gene3D" id="3.40.1550.20">
    <property type="entry name" value="Transcriptional regulator MraZ domain"/>
    <property type="match status" value="1"/>
</dbReference>
<evidence type="ECO:0000256" key="4">
    <source>
        <dbReference type="ARBA" id="ARBA00023015"/>
    </source>
</evidence>
<evidence type="ECO:0000256" key="2">
    <source>
        <dbReference type="ARBA" id="ARBA00022490"/>
    </source>
</evidence>
<dbReference type="EMBL" id="LGSZ01000052">
    <property type="protein sequence ID" value="KPH78975.1"/>
    <property type="molecule type" value="Genomic_DNA"/>
</dbReference>
<keyword evidence="3" id="KW-0677">Repeat</keyword>
<sequence length="159" mass="17325">MTDRFVSNFTNRLDAKGRVSIPSGFRAVLAKDGYEGLYVHPALDLAAFDAGGHALRKTIDDILARFSPFSEEWESLSTALNGTSEVLKVDPEGRIMLSEALKAHTGITDTVTFVGHGHKFQIWEPQRFQAHLEAAKAKLRDVKRALGSQPPATHGVVGA</sequence>
<proteinExistence type="inferred from homology"/>
<dbReference type="CDD" id="cd16320">
    <property type="entry name" value="MraZ_N"/>
    <property type="match status" value="1"/>
</dbReference>